<comment type="similarity">
    <text evidence="1">Belongs to the ice-binding protein family.</text>
</comment>
<dbReference type="Pfam" id="PF11999">
    <property type="entry name" value="Ice_binding"/>
    <property type="match status" value="1"/>
</dbReference>
<proteinExistence type="inferred from homology"/>
<evidence type="ECO:0000256" key="1">
    <source>
        <dbReference type="ARBA" id="ARBA00005445"/>
    </source>
</evidence>
<dbReference type="InterPro" id="IPR021884">
    <property type="entry name" value="Ice-bd_prot"/>
</dbReference>
<feature type="signal peptide" evidence="3">
    <location>
        <begin position="1"/>
        <end position="23"/>
    </location>
</feature>
<reference evidence="4 5" key="1">
    <citation type="submission" date="2018-09" db="EMBL/GenBank/DDBJ databases">
        <title>Discovery and Ecogenomic Context for Candidatus Cryosericales, a Global Caldiserica Order Active in Thawing Permafrost.</title>
        <authorList>
            <person name="Martinez M.A."/>
            <person name="Woodcroft B.J."/>
            <person name="Ignacio Espinoza J.C."/>
            <person name="Zayed A."/>
            <person name="Singleton C.M."/>
            <person name="Boyd J."/>
            <person name="Li Y.-F."/>
            <person name="Purvine S."/>
            <person name="Maughan H."/>
            <person name="Hodgkins S.B."/>
            <person name="Anderson D."/>
            <person name="Sederholm M."/>
            <person name="Temperton B."/>
            <person name="Saleska S.R."/>
            <person name="Tyson G.W."/>
            <person name="Rich V.I."/>
        </authorList>
    </citation>
    <scope>NUCLEOTIDE SEQUENCE [LARGE SCALE GENOMIC DNA]</scope>
    <source>
        <strain evidence="4 5">SMC1</strain>
    </source>
</reference>
<evidence type="ECO:0000256" key="2">
    <source>
        <dbReference type="ARBA" id="ARBA00022729"/>
    </source>
</evidence>
<gene>
    <name evidence="4" type="ORF">SMC1_07165</name>
</gene>
<dbReference type="EMBL" id="QXIY01000031">
    <property type="protein sequence ID" value="RIE16357.1"/>
    <property type="molecule type" value="Genomic_DNA"/>
</dbReference>
<evidence type="ECO:0000256" key="3">
    <source>
        <dbReference type="SAM" id="SignalP"/>
    </source>
</evidence>
<evidence type="ECO:0000313" key="5">
    <source>
        <dbReference type="Proteomes" id="UP000266113"/>
    </source>
</evidence>
<name>A0A398DWU9_9BACT</name>
<evidence type="ECO:0000313" key="4">
    <source>
        <dbReference type="EMBL" id="RIE16357.1"/>
    </source>
</evidence>
<comment type="caution">
    <text evidence="4">The sequence shown here is derived from an EMBL/GenBank/DDBJ whole genome shotgun (WGS) entry which is preliminary data.</text>
</comment>
<dbReference type="OrthoDB" id="2082707at2"/>
<dbReference type="RefSeq" id="WP_119086098.1">
    <property type="nucleotide sequence ID" value="NZ_QXIY01000031.1"/>
</dbReference>
<dbReference type="Proteomes" id="UP000266113">
    <property type="component" value="Unassembled WGS sequence"/>
</dbReference>
<dbReference type="AlphaFoldDB" id="A0A398DWU9"/>
<accession>A0A398DWU9</accession>
<protein>
    <submittedName>
        <fullName evidence="4">DUF3494 domain-containing protein</fullName>
    </submittedName>
</protein>
<feature type="chain" id="PRO_5017223186" evidence="3">
    <location>
        <begin position="24"/>
        <end position="293"/>
    </location>
</feature>
<sequence length="293" mass="29687">MRRVLATLVALSLLMSMFTGVFAPVPETRAAGPAAVHLGTAGNFVILAKTGISTTGSTHVTGDIGVSPAAASAITGFGLTMDKSNTFSTSSLVTGKVYAADYHPPTPHNMTTAVSDMETAYTAAAGTTAPAPVVGLGAGNIGGLTIAPGVYKWSTGVTIPTDVTLSGGANDVWIFQIAQTLDISSAKKVILSGGAQAKNIFWQVAGQTTLGTTSIFNGNILDLKAIVLNTGATLNGRALSQTAVTLDASTVSAATPIVTPPPVVPCSCAHGGAWTQSTYSSAPDLPRKRDRAR</sequence>
<keyword evidence="2 3" id="KW-0732">Signal</keyword>
<keyword evidence="5" id="KW-1185">Reference proteome</keyword>
<organism evidence="4 5">
    <name type="scientific">Candidatus Cryosericum septentrionale</name>
    <dbReference type="NCBI Taxonomy" id="2290913"/>
    <lineage>
        <taxon>Bacteria</taxon>
        <taxon>Pseudomonadati</taxon>
        <taxon>Caldisericota/Cryosericota group</taxon>
        <taxon>Candidatus Cryosericota</taxon>
        <taxon>Candidatus Cryosericia</taxon>
        <taxon>Candidatus Cryosericales</taxon>
        <taxon>Candidatus Cryosericaceae</taxon>
        <taxon>Candidatus Cryosericum</taxon>
    </lineage>
</organism>